<comment type="similarity">
    <text evidence="1">Belongs to the SMC family. SbcC subfamily.</text>
</comment>
<keyword evidence="4" id="KW-0175">Coiled coil</keyword>
<feature type="coiled-coil region" evidence="4">
    <location>
        <begin position="881"/>
        <end position="915"/>
    </location>
</feature>
<feature type="coiled-coil region" evidence="4">
    <location>
        <begin position="699"/>
        <end position="785"/>
    </location>
</feature>
<gene>
    <name evidence="6" type="ORF">NDK47_22775</name>
</gene>
<organism evidence="6 7">
    <name type="scientific">Brevibacillus ruminantium</name>
    <dbReference type="NCBI Taxonomy" id="2950604"/>
    <lineage>
        <taxon>Bacteria</taxon>
        <taxon>Bacillati</taxon>
        <taxon>Bacillota</taxon>
        <taxon>Bacilli</taxon>
        <taxon>Bacillales</taxon>
        <taxon>Paenibacillaceae</taxon>
        <taxon>Brevibacillus</taxon>
    </lineage>
</organism>
<evidence type="ECO:0000313" key="7">
    <source>
        <dbReference type="Proteomes" id="UP001056500"/>
    </source>
</evidence>
<proteinExistence type="inferred from homology"/>
<evidence type="ECO:0000259" key="5">
    <source>
        <dbReference type="Pfam" id="PF13476"/>
    </source>
</evidence>
<dbReference type="Gene3D" id="3.40.50.300">
    <property type="entry name" value="P-loop containing nucleotide triphosphate hydrolases"/>
    <property type="match status" value="2"/>
</dbReference>
<dbReference type="PANTHER" id="PTHR32114:SF2">
    <property type="entry name" value="ABC TRANSPORTER ABCH.3"/>
    <property type="match status" value="1"/>
</dbReference>
<dbReference type="InterPro" id="IPR027417">
    <property type="entry name" value="P-loop_NTPase"/>
</dbReference>
<dbReference type="SUPFAM" id="SSF52540">
    <property type="entry name" value="P-loop containing nucleoside triphosphate hydrolases"/>
    <property type="match status" value="1"/>
</dbReference>
<dbReference type="Pfam" id="PF13558">
    <property type="entry name" value="SbcC_Walker_B"/>
    <property type="match status" value="1"/>
</dbReference>
<dbReference type="InterPro" id="IPR038729">
    <property type="entry name" value="Rad50/SbcC_AAA"/>
</dbReference>
<feature type="coiled-coil region" evidence="4">
    <location>
        <begin position="434"/>
        <end position="493"/>
    </location>
</feature>
<sequence length="1219" mass="141427">MKPIQLKLAGLHSYRELQVVDFEKLCEAGLFGIFGPTGSGKSTILDAITLALYGQVVRSGGASHPKEVLNQLEQRVYVSFTFELGSGAERKRYTIEREFGLNKNGNWKQPEVRLIQYAADAEEEDVVLESKATSATAAIEDLIGLTLQDFTRAVVLPQGQFSRFLTLKGSDRNEMLQRMFHLHIYGEKLSERVRAGLEATRERIYLLELEKAALGEAGPEALETARQAWEEASRHAQGFAEQRKSMEQSVRQAEQLYRWQEELKQVRLRLEEQLSWQEEAAVWEQQSQLLEASIRLWPQVQQAERLDREWYETAADLKQWQQKQEEAMLANRMAEEAYLHSQSTLHREEPLLIERKSRLIQAAEWEEELQALREEWSRWEQEWQKVGEELSVLEGQLVRDKESLELWEKERTELDAALIKAQVKPEWRELITGLREARQTWERAEQKRKELAGDLDTALDEQKKAAAELNATRQAWEKSAAQLTEAREKLAELDANPPMTDAEWQEKLDILSQIKQWGKQWREQEKALADWEKRWQEATHDKEQAWSRLQACEQSRKREEAALHEQQTAREQLRAEWEQWQESNMARMLRERLTEGEPCPVCGSAHHPLQQKDTDRVVHNTEQVSESETIRKRMREADEAIRLAEQKAKTAVEEWHAAKSADTVREERLNALRQERTGIEERVRAIHLACAACGEGWAVNGIDELLRRYQEEEQQLTRESQKRELYRTERERLQKIVDELRDREAEQKRLQERYTVLGEQLQKKVQEAQTRLDAALVQSKQEKQRLSDLRGDIAVEEIEGHWQEIGKRDRDAENLRQVRTQKEAHYQQRLAAYQEAATRQTALQSQETLLRERIGERKRLWEQKHSLWHERTGGKPAQEQLREAEETLLSLRTSLAEAEERRKQTGTIREEVQNTVVKLTETYAYLTRQRSEAAESLQKALAESGLGTVEQAVGLYSRRDQLSTLKEQLAAYQTELARLRFEEERLLRSLDGRMISEEEWQAAKLAWEEAEAGHQSAKEQVAVTRQAFTAVEQNHEKWVALQTRLDEEADEQSRLEELKKLLEGKAFVQFIAEEKLSSIARDASYHLMRMTKNRYALEIGDGGEFVLRDEGAGGMRRPVSTLSGGETFLTSLSLALALSMEIQMRGGRLEFFFLDEGFGTLDPELLEVVMDALERLRMDDFTIGVISHVPDIRVRMPRRLVITPAEPMGEGSVIRMETE</sequence>
<evidence type="ECO:0000313" key="6">
    <source>
        <dbReference type="EMBL" id="USG64917.1"/>
    </source>
</evidence>
<dbReference type="PANTHER" id="PTHR32114">
    <property type="entry name" value="ABC TRANSPORTER ABCH.3"/>
    <property type="match status" value="1"/>
</dbReference>
<reference evidence="6" key="1">
    <citation type="submission" date="2022-06" db="EMBL/GenBank/DDBJ databases">
        <title>Genome sequencing of Brevibacillus sp. BB3-R1.</title>
        <authorList>
            <person name="Heo J."/>
            <person name="Lee D."/>
            <person name="Won M."/>
            <person name="Han B.-H."/>
            <person name="Hong S.-B."/>
            <person name="Kwon S.-W."/>
        </authorList>
    </citation>
    <scope>NUCLEOTIDE SEQUENCE</scope>
    <source>
        <strain evidence="6">BB3-R1</strain>
    </source>
</reference>
<keyword evidence="7" id="KW-1185">Reference proteome</keyword>
<dbReference type="Pfam" id="PF13476">
    <property type="entry name" value="AAA_23"/>
    <property type="match status" value="1"/>
</dbReference>
<comment type="subunit">
    <text evidence="2">Heterodimer of SbcC and SbcD.</text>
</comment>
<feature type="domain" description="Rad50/SbcC-type AAA" evidence="5">
    <location>
        <begin position="5"/>
        <end position="273"/>
    </location>
</feature>
<protein>
    <recommendedName>
        <fullName evidence="3">Nuclease SbcCD subunit C</fullName>
    </recommendedName>
</protein>
<dbReference type="Proteomes" id="UP001056500">
    <property type="component" value="Chromosome"/>
</dbReference>
<evidence type="ECO:0000256" key="2">
    <source>
        <dbReference type="ARBA" id="ARBA00011322"/>
    </source>
</evidence>
<feature type="coiled-coil region" evidence="4">
    <location>
        <begin position="627"/>
        <end position="654"/>
    </location>
</feature>
<evidence type="ECO:0000256" key="3">
    <source>
        <dbReference type="ARBA" id="ARBA00013368"/>
    </source>
</evidence>
<name>A0ABY4WCL2_9BACL</name>
<dbReference type="EMBL" id="CP098755">
    <property type="protein sequence ID" value="USG64917.1"/>
    <property type="molecule type" value="Genomic_DNA"/>
</dbReference>
<accession>A0ABY4WCL2</accession>
<feature type="coiled-coil region" evidence="4">
    <location>
        <begin position="317"/>
        <end position="382"/>
    </location>
</feature>
<evidence type="ECO:0000256" key="1">
    <source>
        <dbReference type="ARBA" id="ARBA00006930"/>
    </source>
</evidence>
<evidence type="ECO:0000256" key="4">
    <source>
        <dbReference type="SAM" id="Coils"/>
    </source>
</evidence>
<dbReference type="RefSeq" id="WP_251872025.1">
    <property type="nucleotide sequence ID" value="NZ_CP098755.1"/>
</dbReference>